<evidence type="ECO:0000256" key="1">
    <source>
        <dbReference type="SAM" id="MobiDB-lite"/>
    </source>
</evidence>
<sequence length="384" mass="43931">MSMSSSLRRSIEVQHESLKNLQIQKLSPICHTRRKDLHLPFTKSPNQDSCFDSEHVFGKDCMFFTSSSNCSSPSVFLQDHRVSDSLRLLLLDLASWLSLSCHVFLSDISPASSYDETTNCHESSSCASTCLSTKSQSYSRILDFDIKICCVTLLNLDTEDCELISDTDQLEFEHHLQSDFPSPSYSSGVSTPFRDEDESTECEFWSKLASESAAGFEDLEYYTDQEPLFWPFEKKLDWNSPEENWRFFTMSPRKNTIETFQRSTSDEPFELGLSQRWKLGAAAEELRGRKNKGVCNCRVSSSPSRLGRETKNDNEKVLPSEEKNDKLSTAVEKSDKLEEEFFATKEEEEVFSIEKLLGLDAFDGHEGVEYEFNQHDFSFDDSLL</sequence>
<protein>
    <submittedName>
        <fullName evidence="2">Uncharacterized protein</fullName>
    </submittedName>
</protein>
<organism evidence="2 3">
    <name type="scientific">Ficus carica</name>
    <name type="common">Common fig</name>
    <dbReference type="NCBI Taxonomy" id="3494"/>
    <lineage>
        <taxon>Eukaryota</taxon>
        <taxon>Viridiplantae</taxon>
        <taxon>Streptophyta</taxon>
        <taxon>Embryophyta</taxon>
        <taxon>Tracheophyta</taxon>
        <taxon>Spermatophyta</taxon>
        <taxon>Magnoliopsida</taxon>
        <taxon>eudicotyledons</taxon>
        <taxon>Gunneridae</taxon>
        <taxon>Pentapetalae</taxon>
        <taxon>rosids</taxon>
        <taxon>fabids</taxon>
        <taxon>Rosales</taxon>
        <taxon>Moraceae</taxon>
        <taxon>Ficeae</taxon>
        <taxon>Ficus</taxon>
    </lineage>
</organism>
<gene>
    <name evidence="2" type="ORF">TIFTF001_021618</name>
</gene>
<accession>A0AA88AST4</accession>
<proteinExistence type="predicted"/>
<evidence type="ECO:0000313" key="2">
    <source>
        <dbReference type="EMBL" id="GMN52483.1"/>
    </source>
</evidence>
<dbReference type="PANTHER" id="PTHR36707">
    <property type="entry name" value="T20M3.17 PROTEIN"/>
    <property type="match status" value="1"/>
</dbReference>
<dbReference type="AlphaFoldDB" id="A0AA88AST4"/>
<dbReference type="EMBL" id="BTGU01000042">
    <property type="protein sequence ID" value="GMN52483.1"/>
    <property type="molecule type" value="Genomic_DNA"/>
</dbReference>
<feature type="region of interest" description="Disordered" evidence="1">
    <location>
        <begin position="301"/>
        <end position="327"/>
    </location>
</feature>
<evidence type="ECO:0000313" key="3">
    <source>
        <dbReference type="Proteomes" id="UP001187192"/>
    </source>
</evidence>
<comment type="caution">
    <text evidence="2">The sequence shown here is derived from an EMBL/GenBank/DDBJ whole genome shotgun (WGS) entry which is preliminary data.</text>
</comment>
<reference evidence="2" key="1">
    <citation type="submission" date="2023-07" db="EMBL/GenBank/DDBJ databases">
        <title>draft genome sequence of fig (Ficus carica).</title>
        <authorList>
            <person name="Takahashi T."/>
            <person name="Nishimura K."/>
        </authorList>
    </citation>
    <scope>NUCLEOTIDE SEQUENCE</scope>
</reference>
<feature type="compositionally biased region" description="Basic and acidic residues" evidence="1">
    <location>
        <begin position="306"/>
        <end position="327"/>
    </location>
</feature>
<name>A0AA88AST4_FICCA</name>
<dbReference type="PANTHER" id="PTHR36707:SF1">
    <property type="entry name" value="T20M3.17 PROTEIN"/>
    <property type="match status" value="1"/>
</dbReference>
<keyword evidence="3" id="KW-1185">Reference proteome</keyword>
<dbReference type="Proteomes" id="UP001187192">
    <property type="component" value="Unassembled WGS sequence"/>
</dbReference>